<evidence type="ECO:0000256" key="3">
    <source>
        <dbReference type="ARBA" id="ARBA00022801"/>
    </source>
</evidence>
<dbReference type="EMBL" id="LR862137">
    <property type="protein sequence ID" value="CAD1844246.1"/>
    <property type="molecule type" value="Genomic_DNA"/>
</dbReference>
<evidence type="ECO:0000313" key="6">
    <source>
        <dbReference type="EMBL" id="CAD1844246.1"/>
    </source>
</evidence>
<accession>A0A6V7QNA3</accession>
<dbReference type="AlphaFoldDB" id="A0A6V7QNA3"/>
<dbReference type="Gene3D" id="3.40.50.1110">
    <property type="entry name" value="SGNH hydrolase"/>
    <property type="match status" value="1"/>
</dbReference>
<dbReference type="InterPro" id="IPR036514">
    <property type="entry name" value="SGNH_hydro_sf"/>
</dbReference>
<evidence type="ECO:0000256" key="5">
    <source>
        <dbReference type="SAM" id="SignalP"/>
    </source>
</evidence>
<evidence type="ECO:0008006" key="7">
    <source>
        <dbReference type="Google" id="ProtNLM"/>
    </source>
</evidence>
<organism evidence="6">
    <name type="scientific">Ananas comosus var. bracteatus</name>
    <name type="common">red pineapple</name>
    <dbReference type="NCBI Taxonomy" id="296719"/>
    <lineage>
        <taxon>Eukaryota</taxon>
        <taxon>Viridiplantae</taxon>
        <taxon>Streptophyta</taxon>
        <taxon>Embryophyta</taxon>
        <taxon>Tracheophyta</taxon>
        <taxon>Spermatophyta</taxon>
        <taxon>Magnoliopsida</taxon>
        <taxon>Liliopsida</taxon>
        <taxon>Poales</taxon>
        <taxon>Bromeliaceae</taxon>
        <taxon>Bromelioideae</taxon>
        <taxon>Ananas</taxon>
    </lineage>
</organism>
<gene>
    <name evidence="6" type="ORF">CB5_LOCUS27457</name>
</gene>
<dbReference type="SUPFAM" id="SSF52266">
    <property type="entry name" value="SGNH hydrolase"/>
    <property type="match status" value="1"/>
</dbReference>
<evidence type="ECO:0000256" key="1">
    <source>
        <dbReference type="ARBA" id="ARBA00008668"/>
    </source>
</evidence>
<dbReference type="GO" id="GO:0016788">
    <property type="term" value="F:hydrolase activity, acting on ester bonds"/>
    <property type="evidence" value="ECO:0007669"/>
    <property type="project" value="InterPro"/>
</dbReference>
<dbReference type="InterPro" id="IPR035669">
    <property type="entry name" value="SGNH_plant_lipase-like"/>
</dbReference>
<evidence type="ECO:0000256" key="2">
    <source>
        <dbReference type="ARBA" id="ARBA00022729"/>
    </source>
</evidence>
<feature type="signal peptide" evidence="5">
    <location>
        <begin position="1"/>
        <end position="25"/>
    </location>
</feature>
<dbReference type="InterPro" id="IPR001087">
    <property type="entry name" value="GDSL"/>
</dbReference>
<keyword evidence="2 5" id="KW-0732">Signal</keyword>
<sequence>MAFSPFPALFSFLFLLSTIVLTASAGKPTYTSAFVFGNSYADTGNYVILESPVLSVIPTNRPPYGMTFFHHPTGRCSDGREALGLPFLPPSLSRNESFREGANFAVTSATALDLAFYEANNITISPPINSSLIVQLGWFEALKPSLCNTAQKCKELFKDALFIVGEFGGNDYNFLEASGISLEQVKETYVPKIVKTISKAVEKLINEGGRTVVVPGIIPSGCMPSKLTLYASKNKMDYDPQTGCLNKFNNLSKYHNTMLRAAVEGLRRKYSHARIIYADYYTPLIQFATKPAHFGFSNGAIRACCGGGGPYNFNPSAVCGLPNATACKDPSTYVSWDGFHLTEASNKYIATTWLTGPYAHPPILNH</sequence>
<evidence type="ECO:0000256" key="4">
    <source>
        <dbReference type="ARBA" id="ARBA00023180"/>
    </source>
</evidence>
<dbReference type="Pfam" id="PF00657">
    <property type="entry name" value="Lipase_GDSL"/>
    <property type="match status" value="1"/>
</dbReference>
<keyword evidence="3" id="KW-0378">Hydrolase</keyword>
<dbReference type="PANTHER" id="PTHR22835">
    <property type="entry name" value="ZINC FINGER FYVE DOMAIN CONTAINING PROTEIN"/>
    <property type="match status" value="1"/>
</dbReference>
<dbReference type="CDD" id="cd01837">
    <property type="entry name" value="SGNH_plant_lipase_like"/>
    <property type="match status" value="1"/>
</dbReference>
<protein>
    <recommendedName>
        <fullName evidence="7">GDSL esterase/lipase At5g45910-like</fullName>
    </recommendedName>
</protein>
<dbReference type="PANTHER" id="PTHR22835:SF681">
    <property type="entry name" value="OS01G0216300 PROTEIN"/>
    <property type="match status" value="1"/>
</dbReference>
<reference evidence="6" key="1">
    <citation type="submission" date="2020-07" db="EMBL/GenBank/DDBJ databases">
        <authorList>
            <person name="Lin J."/>
        </authorList>
    </citation>
    <scope>NUCLEOTIDE SEQUENCE</scope>
</reference>
<keyword evidence="4" id="KW-0325">Glycoprotein</keyword>
<comment type="similarity">
    <text evidence="1">Belongs to the 'GDSL' lipolytic enzyme family.</text>
</comment>
<feature type="chain" id="PRO_5028003695" description="GDSL esterase/lipase At5g45910-like" evidence="5">
    <location>
        <begin position="26"/>
        <end position="366"/>
    </location>
</feature>
<name>A0A6V7QNA3_ANACO</name>
<proteinExistence type="inferred from homology"/>